<dbReference type="AlphaFoldDB" id="A0A0K6G568"/>
<evidence type="ECO:0000313" key="1">
    <source>
        <dbReference type="EMBL" id="CUA73557.1"/>
    </source>
</evidence>
<organism evidence="1 2">
    <name type="scientific">Rhizoctonia solani</name>
    <dbReference type="NCBI Taxonomy" id="456999"/>
    <lineage>
        <taxon>Eukaryota</taxon>
        <taxon>Fungi</taxon>
        <taxon>Dikarya</taxon>
        <taxon>Basidiomycota</taxon>
        <taxon>Agaricomycotina</taxon>
        <taxon>Agaricomycetes</taxon>
        <taxon>Cantharellales</taxon>
        <taxon>Ceratobasidiaceae</taxon>
        <taxon>Rhizoctonia</taxon>
    </lineage>
</organism>
<dbReference type="Proteomes" id="UP000044841">
    <property type="component" value="Unassembled WGS sequence"/>
</dbReference>
<evidence type="ECO:0000313" key="2">
    <source>
        <dbReference type="Proteomes" id="UP000044841"/>
    </source>
</evidence>
<proteinExistence type="predicted"/>
<accession>A0A0K6G568</accession>
<gene>
    <name evidence="1" type="ORF">RSOLAG22IIIB_10882</name>
</gene>
<keyword evidence="2" id="KW-1185">Reference proteome</keyword>
<dbReference type="EMBL" id="CYGV01001395">
    <property type="protein sequence ID" value="CUA73557.1"/>
    <property type="molecule type" value="Genomic_DNA"/>
</dbReference>
<reference evidence="1 2" key="1">
    <citation type="submission" date="2015-07" db="EMBL/GenBank/DDBJ databases">
        <authorList>
            <person name="Noorani M."/>
        </authorList>
    </citation>
    <scope>NUCLEOTIDE SEQUENCE [LARGE SCALE GENOMIC DNA]</scope>
    <source>
        <strain evidence="1">BBA 69670</strain>
    </source>
</reference>
<protein>
    <submittedName>
        <fullName evidence="1">Uncharacterized protein</fullName>
    </submittedName>
</protein>
<sequence>MFVGVEQGQMDCYLKNVHNVPSGVQNIHWGLVSDSGTFLENGGAWRERWDEYYDEQPKAHGPDLSVELSGVEL</sequence>
<name>A0A0K6G568_9AGAM</name>